<feature type="signal peptide" evidence="6">
    <location>
        <begin position="1"/>
        <end position="34"/>
    </location>
</feature>
<dbReference type="InterPro" id="IPR009056">
    <property type="entry name" value="Cyt_c-like_dom"/>
</dbReference>
<feature type="domain" description="Cytochrome c" evidence="7">
    <location>
        <begin position="267"/>
        <end position="376"/>
    </location>
</feature>
<evidence type="ECO:0000256" key="6">
    <source>
        <dbReference type="SAM" id="SignalP"/>
    </source>
</evidence>
<sequence>MPDFRTLLCSALVAGTALGGVALAPVALSPVALAQSADKPADKPAPQSAPAQPTVPAPVAEEGKPAAGSDAKTSDHSPTSQTPAPAGEAATPANSQSAATGAAMAPASGANAAAQPEGADAELARGAYLATAADCVACHTKPGGKPFAGGLKIATPMGDVVATNITPDPQHGIGSYTEADFENALRHGVRKDGSYLYPVMPYVSYAGMTDQDVKALYAWFMHVVKPVAEAPEETNLSFPASLRSAMMAWNFVASKETPETGDSSTYDQLRRGRYLANALEHCGTCHTPRNFMLSEKQDHYLAGGSLGTWYAPNVTSSKTGGIGDWSEDDLVAYLRTGRVAGRAQAAGPMAEAVEHSTSHLTDADLHALAAFILKVAPMDDDADHAARDAAGKAAETPDIRTKGPQRIDDLAEMDGPHIYDANCSACHGHDGAGTRDHYVPSLFNNSTVGAGRPDNLIMTILNGVDRTAGKEHAFMPGFDGQSNVQRLSDAEVAALTNYITATFGTGDHQVTPELVKSLRKDTPVVNPLAKGK</sequence>
<reference evidence="8" key="1">
    <citation type="submission" date="2013-04" db="EMBL/GenBank/DDBJ databases">
        <title>The genome sequencing project of 58 acetic acid bacteria.</title>
        <authorList>
            <person name="Okamoto-Kainuma A."/>
            <person name="Ishikawa M."/>
            <person name="Umino S."/>
            <person name="Koizumi Y."/>
            <person name="Shiwa Y."/>
            <person name="Yoshikawa H."/>
            <person name="Matsutani M."/>
            <person name="Matsushita K."/>
        </authorList>
    </citation>
    <scope>NUCLEOTIDE SEQUENCE</scope>
    <source>
        <strain evidence="8">DSM 14337</strain>
    </source>
</reference>
<comment type="caution">
    <text evidence="8">The sequence shown here is derived from an EMBL/GenBank/DDBJ whole genome shotgun (WGS) entry which is preliminary data.</text>
</comment>
<organism evidence="8 9">
    <name type="scientific">Acetobacter malorum DSM 14337</name>
    <dbReference type="NCBI Taxonomy" id="1307910"/>
    <lineage>
        <taxon>Bacteria</taxon>
        <taxon>Pseudomonadati</taxon>
        <taxon>Pseudomonadota</taxon>
        <taxon>Alphaproteobacteria</taxon>
        <taxon>Acetobacterales</taxon>
        <taxon>Acetobacteraceae</taxon>
        <taxon>Acetobacter</taxon>
    </lineage>
</organism>
<dbReference type="Gene3D" id="1.10.760.10">
    <property type="entry name" value="Cytochrome c-like domain"/>
    <property type="match status" value="3"/>
</dbReference>
<feature type="compositionally biased region" description="Low complexity" evidence="5">
    <location>
        <begin position="34"/>
        <end position="60"/>
    </location>
</feature>
<feature type="compositionally biased region" description="Low complexity" evidence="5">
    <location>
        <begin position="82"/>
        <end position="102"/>
    </location>
</feature>
<proteinExistence type="predicted"/>
<feature type="region of interest" description="Disordered" evidence="5">
    <location>
        <begin position="34"/>
        <end position="102"/>
    </location>
</feature>
<evidence type="ECO:0000256" key="3">
    <source>
        <dbReference type="ARBA" id="ARBA00023004"/>
    </source>
</evidence>
<evidence type="ECO:0000313" key="8">
    <source>
        <dbReference type="EMBL" id="GBQ83695.1"/>
    </source>
</evidence>
<feature type="domain" description="Cytochrome c" evidence="7">
    <location>
        <begin position="410"/>
        <end position="503"/>
    </location>
</feature>
<evidence type="ECO:0000256" key="1">
    <source>
        <dbReference type="ARBA" id="ARBA00022617"/>
    </source>
</evidence>
<dbReference type="SUPFAM" id="SSF46626">
    <property type="entry name" value="Cytochrome c"/>
    <property type="match status" value="3"/>
</dbReference>
<feature type="chain" id="PRO_5046535854" evidence="6">
    <location>
        <begin position="35"/>
        <end position="532"/>
    </location>
</feature>
<evidence type="ECO:0000256" key="2">
    <source>
        <dbReference type="ARBA" id="ARBA00022723"/>
    </source>
</evidence>
<keyword evidence="6" id="KW-0732">Signal</keyword>
<dbReference type="PANTHER" id="PTHR35008">
    <property type="entry name" value="BLL4482 PROTEIN-RELATED"/>
    <property type="match status" value="1"/>
</dbReference>
<dbReference type="Pfam" id="PF00034">
    <property type="entry name" value="Cytochrom_C"/>
    <property type="match status" value="2"/>
</dbReference>
<dbReference type="InterPro" id="IPR036909">
    <property type="entry name" value="Cyt_c-like_dom_sf"/>
</dbReference>
<keyword evidence="2 4" id="KW-0479">Metal-binding</keyword>
<evidence type="ECO:0000256" key="4">
    <source>
        <dbReference type="PROSITE-ProRule" id="PRU00433"/>
    </source>
</evidence>
<dbReference type="EMBL" id="BAPF01000037">
    <property type="protein sequence ID" value="GBQ83695.1"/>
    <property type="molecule type" value="Genomic_DNA"/>
</dbReference>
<dbReference type="PROSITE" id="PS51007">
    <property type="entry name" value="CYTC"/>
    <property type="match status" value="3"/>
</dbReference>
<gene>
    <name evidence="8" type="ORF">AA14337_2657</name>
</gene>
<keyword evidence="3 4" id="KW-0408">Iron</keyword>
<keyword evidence="1 4" id="KW-0349">Heme</keyword>
<evidence type="ECO:0000259" key="7">
    <source>
        <dbReference type="PROSITE" id="PS51007"/>
    </source>
</evidence>
<protein>
    <submittedName>
        <fullName evidence="8">Sorbitol dehydrogenase cytochrome c subunit</fullName>
    </submittedName>
</protein>
<feature type="domain" description="Cytochrome c" evidence="7">
    <location>
        <begin position="121"/>
        <end position="224"/>
    </location>
</feature>
<accession>A0ABQ0PWZ8</accession>
<dbReference type="InterPro" id="IPR051459">
    <property type="entry name" value="Cytochrome_c-type_DH"/>
</dbReference>
<dbReference type="PANTHER" id="PTHR35008:SF8">
    <property type="entry name" value="ALCOHOL DEHYDROGENASE CYTOCHROME C SUBUNIT"/>
    <property type="match status" value="1"/>
</dbReference>
<evidence type="ECO:0000313" key="9">
    <source>
        <dbReference type="Proteomes" id="UP001065047"/>
    </source>
</evidence>
<name>A0ABQ0PWZ8_9PROT</name>
<dbReference type="Proteomes" id="UP001065047">
    <property type="component" value="Unassembled WGS sequence"/>
</dbReference>
<keyword evidence="9" id="KW-1185">Reference proteome</keyword>
<evidence type="ECO:0000256" key="5">
    <source>
        <dbReference type="SAM" id="MobiDB-lite"/>
    </source>
</evidence>